<dbReference type="GO" id="GO:0030126">
    <property type="term" value="C:COPI vesicle coat"/>
    <property type="evidence" value="ECO:0000318"/>
    <property type="project" value="GO_Central"/>
</dbReference>
<dbReference type="SUPFAM" id="SSF50978">
    <property type="entry name" value="WD40 repeat-like"/>
    <property type="match status" value="1"/>
</dbReference>
<evidence type="ECO:0000256" key="2">
    <source>
        <dbReference type="ARBA" id="ARBA00004347"/>
    </source>
</evidence>
<name>A0A1Y1HU83_KLENI</name>
<dbReference type="OrthoDB" id="10261470at2759"/>
<dbReference type="SMART" id="SM00320">
    <property type="entry name" value="WD40"/>
    <property type="match status" value="6"/>
</dbReference>
<dbReference type="InterPro" id="IPR015943">
    <property type="entry name" value="WD40/YVTN_repeat-like_dom_sf"/>
</dbReference>
<dbReference type="CDD" id="cd22948">
    <property type="entry name" value="Coatomer_WDAD_alpha"/>
    <property type="match status" value="1"/>
</dbReference>
<feature type="repeat" description="WD" evidence="15">
    <location>
        <begin position="92"/>
        <end position="133"/>
    </location>
</feature>
<dbReference type="InterPro" id="IPR019775">
    <property type="entry name" value="WD40_repeat_CS"/>
</dbReference>
<dbReference type="Pfam" id="PF06957">
    <property type="entry name" value="COPI_C"/>
    <property type="match status" value="1"/>
</dbReference>
<evidence type="ECO:0000256" key="3">
    <source>
        <dbReference type="ARBA" id="ARBA00011775"/>
    </source>
</evidence>
<dbReference type="Gene3D" id="1.25.40.470">
    <property type="match status" value="1"/>
</dbReference>
<keyword evidence="4 14" id="KW-0813">Transport</keyword>
<dbReference type="FunFam" id="2.130.10.10:FF:000010">
    <property type="entry name" value="Coatomer subunit alpha"/>
    <property type="match status" value="1"/>
</dbReference>
<dbReference type="InterPro" id="IPR036322">
    <property type="entry name" value="WD40_repeat_dom_sf"/>
</dbReference>
<dbReference type="InterPro" id="IPR020472">
    <property type="entry name" value="WD40_PAC1"/>
</dbReference>
<dbReference type="InterPro" id="IPR001680">
    <property type="entry name" value="WD40_rpt"/>
</dbReference>
<organism evidence="20 21">
    <name type="scientific">Klebsormidium nitens</name>
    <name type="common">Green alga</name>
    <name type="synonym">Ulothrix nitens</name>
    <dbReference type="NCBI Taxonomy" id="105231"/>
    <lineage>
        <taxon>Eukaryota</taxon>
        <taxon>Viridiplantae</taxon>
        <taxon>Streptophyta</taxon>
        <taxon>Klebsormidiophyceae</taxon>
        <taxon>Klebsormidiales</taxon>
        <taxon>Klebsormidiaceae</taxon>
        <taxon>Klebsormidium</taxon>
    </lineage>
</organism>
<feature type="repeat" description="WD" evidence="15">
    <location>
        <begin position="50"/>
        <end position="91"/>
    </location>
</feature>
<feature type="repeat" description="WD" evidence="15">
    <location>
        <begin position="8"/>
        <end position="49"/>
    </location>
</feature>
<evidence type="ECO:0000259" key="19">
    <source>
        <dbReference type="Pfam" id="PF23953"/>
    </source>
</evidence>
<dbReference type="InterPro" id="IPR016391">
    <property type="entry name" value="Coatomer_asu"/>
</dbReference>
<dbReference type="SUPFAM" id="SSF51004">
    <property type="entry name" value="C-terminal (heme d1) domain of cytochrome cd1-nitrite reductase"/>
    <property type="match status" value="1"/>
</dbReference>
<dbReference type="GO" id="GO:0006888">
    <property type="term" value="P:endoplasmic reticulum to Golgi vesicle-mediated transport"/>
    <property type="evidence" value="ECO:0000318"/>
    <property type="project" value="GO_Central"/>
</dbReference>
<dbReference type="InterPro" id="IPR050844">
    <property type="entry name" value="Coatomer_complex_subunit"/>
</dbReference>
<dbReference type="Pfam" id="PF23953">
    <property type="entry name" value="TPR_COPA_B"/>
    <property type="match status" value="1"/>
</dbReference>
<evidence type="ECO:0000313" key="21">
    <source>
        <dbReference type="Proteomes" id="UP000054558"/>
    </source>
</evidence>
<reference evidence="20 21" key="1">
    <citation type="journal article" date="2014" name="Nat. Commun.">
        <title>Klebsormidium flaccidum genome reveals primary factors for plant terrestrial adaptation.</title>
        <authorList>
            <person name="Hori K."/>
            <person name="Maruyama F."/>
            <person name="Fujisawa T."/>
            <person name="Togashi T."/>
            <person name="Yamamoto N."/>
            <person name="Seo M."/>
            <person name="Sato S."/>
            <person name="Yamada T."/>
            <person name="Mori H."/>
            <person name="Tajima N."/>
            <person name="Moriyama T."/>
            <person name="Ikeuchi M."/>
            <person name="Watanabe M."/>
            <person name="Wada H."/>
            <person name="Kobayashi K."/>
            <person name="Saito M."/>
            <person name="Masuda T."/>
            <person name="Sasaki-Sekimoto Y."/>
            <person name="Mashiguchi K."/>
            <person name="Awai K."/>
            <person name="Shimojima M."/>
            <person name="Masuda S."/>
            <person name="Iwai M."/>
            <person name="Nobusawa T."/>
            <person name="Narise T."/>
            <person name="Kondo S."/>
            <person name="Saito H."/>
            <person name="Sato R."/>
            <person name="Murakawa M."/>
            <person name="Ihara Y."/>
            <person name="Oshima-Yamada Y."/>
            <person name="Ohtaka K."/>
            <person name="Satoh M."/>
            <person name="Sonobe K."/>
            <person name="Ishii M."/>
            <person name="Ohtani R."/>
            <person name="Kanamori-Sato M."/>
            <person name="Honoki R."/>
            <person name="Miyazaki D."/>
            <person name="Mochizuki H."/>
            <person name="Umetsu J."/>
            <person name="Higashi K."/>
            <person name="Shibata D."/>
            <person name="Kamiya Y."/>
            <person name="Sato N."/>
            <person name="Nakamura Y."/>
            <person name="Tabata S."/>
            <person name="Ida S."/>
            <person name="Kurokawa K."/>
            <person name="Ohta H."/>
        </authorList>
    </citation>
    <scope>NUCLEOTIDE SEQUENCE [LARGE SCALE GENOMIC DNA]</scope>
    <source>
        <strain evidence="20 21">NIES-2285</strain>
    </source>
</reference>
<feature type="repeat" description="WD" evidence="15">
    <location>
        <begin position="205"/>
        <end position="246"/>
    </location>
</feature>
<gene>
    <name evidence="20" type="ORF">KFL_000450430</name>
</gene>
<dbReference type="GO" id="GO:0006891">
    <property type="term" value="P:intra-Golgi vesicle-mediated transport"/>
    <property type="evidence" value="ECO:0000318"/>
    <property type="project" value="GO_Central"/>
</dbReference>
<dbReference type="PANTHER" id="PTHR19876:SF1">
    <property type="entry name" value="COATOMER SUBUNIT ALPHA"/>
    <property type="match status" value="1"/>
</dbReference>
<dbReference type="FunFam" id="1.25.40.470:FF:000002">
    <property type="entry name" value="Coatomer subunit alpha"/>
    <property type="match status" value="1"/>
</dbReference>
<evidence type="ECO:0000259" key="17">
    <source>
        <dbReference type="Pfam" id="PF04053"/>
    </source>
</evidence>
<dbReference type="CDD" id="cd00200">
    <property type="entry name" value="WD40"/>
    <property type="match status" value="1"/>
</dbReference>
<dbReference type="PANTHER" id="PTHR19876">
    <property type="entry name" value="COATOMER"/>
    <property type="match status" value="1"/>
</dbReference>
<dbReference type="GO" id="GO:0006890">
    <property type="term" value="P:retrograde vesicle-mediated transport, Golgi to endoplasmic reticulum"/>
    <property type="evidence" value="ECO:0000318"/>
    <property type="project" value="GO_Central"/>
</dbReference>
<dbReference type="PRINTS" id="PR00320">
    <property type="entry name" value="GPROTEINBRPT"/>
</dbReference>
<feature type="region of interest" description="Disordered" evidence="16">
    <location>
        <begin position="787"/>
        <end position="847"/>
    </location>
</feature>
<feature type="domain" description="COPA/B second beta-propeller" evidence="17">
    <location>
        <begin position="301"/>
        <end position="544"/>
    </location>
</feature>
<proteinExistence type="predicted"/>
<dbReference type="PIRSF" id="PIRSF003354">
    <property type="entry name" value="Coatomer_alpha_subunit"/>
    <property type="match status" value="1"/>
</dbReference>
<dbReference type="Gene3D" id="2.130.10.10">
    <property type="entry name" value="YVTN repeat-like/Quinoprotein amine dehydrogenase"/>
    <property type="match status" value="1"/>
</dbReference>
<comment type="subcellular location">
    <subcellularLocation>
        <location evidence="14">Cytoplasm</location>
    </subcellularLocation>
    <subcellularLocation>
        <location evidence="1 14">Golgi apparatus membrane</location>
        <topology evidence="1 14">Peripheral membrane protein</topology>
        <orientation evidence="1">Cytoplasmic side</orientation>
    </subcellularLocation>
    <subcellularLocation>
        <location evidence="2">Cytoplasmic vesicle</location>
        <location evidence="2">COPI-coated vesicle membrane</location>
        <topology evidence="2">Peripheral membrane protein</topology>
        <orientation evidence="2">Cytoplasmic side</orientation>
    </subcellularLocation>
</comment>
<dbReference type="InterPro" id="IPR006692">
    <property type="entry name" value="Beta-prop_COPA/B_2nd"/>
</dbReference>
<evidence type="ECO:0000256" key="8">
    <source>
        <dbReference type="ARBA" id="ARBA00022892"/>
    </source>
</evidence>
<keyword evidence="6 15" id="KW-0853">WD repeat</keyword>
<feature type="repeat" description="WD" evidence="15">
    <location>
        <begin position="161"/>
        <end position="202"/>
    </location>
</feature>
<dbReference type="PROSITE" id="PS50082">
    <property type="entry name" value="WD_REPEATS_2"/>
    <property type="match status" value="5"/>
</dbReference>
<sequence>MGTLIDRFDEHDGPVRGVHFHKSQPLFVSGGDDYKIKVWNYKMRRCLFTLLGHLDYIRTVQFHQEYPWIVSASDDQTIRIWNWQSRNCISVLTGHNHYVMCAAFHIKEDLVVSASLDQTVRVWDISALRKKTVSPAEDILRLPQMNTDLFGGGDAIVKYVLEGHDRGVNWAAFHPTLPLIVSGADDRQVKLWRMNDTKAWEVDTLRGHVNNVSCVMFHARQDIIVSNSEDKSIRVWDMSKRTGVQTFRREHDRFWILAAHPEMNLLAAGHDSGMIVFKLERERPAYASHGNTLYYVKDRYLRTFEYGTTRDNPLVAIRRAGTSGSAGPRSLHYNPAENAVLVCSDHDGGSYELYIVPKDAAGRGDTQEAKKGSGSSAVFVARNRFAVLDKAHNQILIKNLRNEVTKKVTPPGATTDAIFYAGTGSVLCRSDDKVVMLDVQQKSTIAELATPFIKYVVWSNDNNSVALLSKHAIIIASKKLAHKCTVHETIRVKSGAWDDSGVFIYTTLNHIKYCLPNGDSGIIRTLDVPVYITRVFGNSVFCLDRDGKTRTIQIDTTEFMFKLALIQRKYDLVLQMIRGSQLCGQSIIAYLQQKGFPEVALHFVKDERTRFNLAIECGNIEVALQSCHEIDENDYWYKLGVEALRQGNYEIVEFSYQKTKSFERLSFLYLITGNLDKLATMLKIAEMRQDVMGCFHNALYLGNAAERVKILQEAGHRPLAYVTAKVHGLTEVAEELEADFQAKEEALPPVPDAAKCHLLAPPTPVLRENNWPLLLVQKGFFEGAIEGEEAPEQEEEKGAWGEEADMPETLDGDQGDAGEEVEAEEGDDAEGGWGGVDDLDLPAGGETDVGPADSSFFVTPSAGVPLTQRWTQKSSLAGEHAAAGAFDTAFRLLSRQIGAAAFEPLKPYFMEAFLASHTFVPGVAGMPSASFGVEKGWTEQSVSGTPGAPSLAFKLPQLEEKLKVAYKTTTEGKFTEALKLFTTILHTIPLVVVETRKEVDDVKELLSIAKEYVHALRIELARKAAADDPQRQAELAAYFTHCALQPTHVRLSLQSAMSINYKLKNFNTAATFCRRLLELNPPPAVATKARQVLQACEKTPKDEVPLNYEPRNPFVVCAATMTPIYQGSRSVQSPYSGAHYVPEMAGKICVVDQIAKIGADVSGLMVSATQVR</sequence>
<dbReference type="InterPro" id="IPR056176">
    <property type="entry name" value="TPR_COPA_B"/>
</dbReference>
<evidence type="ECO:0000256" key="6">
    <source>
        <dbReference type="ARBA" id="ARBA00022574"/>
    </source>
</evidence>
<dbReference type="GO" id="GO:0005198">
    <property type="term" value="F:structural molecule activity"/>
    <property type="evidence" value="ECO:0007669"/>
    <property type="project" value="InterPro"/>
</dbReference>
<dbReference type="OMA" id="EMTYQKQ"/>
<comment type="function">
    <text evidence="13">The coatomer is a cytosolic protein complex that binds to dilysine motifs and reversibly associates with Golgi non-clathrin-coated vesicles, which further mediate biosynthetic protein transport from the ER, via the Golgi up to the trans Golgi network. Coatomer complex is required for budding from Golgi membranes, and is essential for the retrograde Golgi-to-ER transport of dilysine-tagged proteins.</text>
</comment>
<feature type="domain" description="Coatomer alpha subunit C-terminal" evidence="18">
    <location>
        <begin position="778"/>
        <end position="1172"/>
    </location>
</feature>
<dbReference type="AlphaFoldDB" id="A0A1Y1HU83"/>
<comment type="subunit">
    <text evidence="3 14">Oligomeric complex that consists of at least the alpha, beta, beta', gamma, delta, epsilon and zeta subunits.</text>
</comment>
<dbReference type="Pfam" id="PF04053">
    <property type="entry name" value="B-prop_COPA_B_2nd"/>
    <property type="match status" value="1"/>
</dbReference>
<dbReference type="GO" id="GO:0000139">
    <property type="term" value="C:Golgi membrane"/>
    <property type="evidence" value="ECO:0007669"/>
    <property type="project" value="UniProtKB-SubCell"/>
</dbReference>
<dbReference type="PROSITE" id="PS50294">
    <property type="entry name" value="WD_REPEATS_REGION"/>
    <property type="match status" value="5"/>
</dbReference>
<keyword evidence="8 14" id="KW-0931">ER-Golgi transport</keyword>
<evidence type="ECO:0000256" key="16">
    <source>
        <dbReference type="SAM" id="MobiDB-lite"/>
    </source>
</evidence>
<evidence type="ECO:0000256" key="1">
    <source>
        <dbReference type="ARBA" id="ARBA00004255"/>
    </source>
</evidence>
<evidence type="ECO:0000256" key="13">
    <source>
        <dbReference type="ARBA" id="ARBA00025536"/>
    </source>
</evidence>
<keyword evidence="11 14" id="KW-0472">Membrane</keyword>
<dbReference type="PROSITE" id="PS00678">
    <property type="entry name" value="WD_REPEATS_1"/>
    <property type="match status" value="1"/>
</dbReference>
<dbReference type="Pfam" id="PF00400">
    <property type="entry name" value="WD40"/>
    <property type="match status" value="5"/>
</dbReference>
<evidence type="ECO:0000256" key="12">
    <source>
        <dbReference type="ARBA" id="ARBA00023329"/>
    </source>
</evidence>
<evidence type="ECO:0000313" key="20">
    <source>
        <dbReference type="EMBL" id="GAQ80086.1"/>
    </source>
</evidence>
<keyword evidence="9 14" id="KW-0653">Protein transport</keyword>
<dbReference type="InterPro" id="IPR010714">
    <property type="entry name" value="Coatomer_asu_C"/>
</dbReference>
<evidence type="ECO:0000256" key="9">
    <source>
        <dbReference type="ARBA" id="ARBA00022927"/>
    </source>
</evidence>
<keyword evidence="10 14" id="KW-0333">Golgi apparatus</keyword>
<dbReference type="EMBL" id="DF236994">
    <property type="protein sequence ID" value="GAQ80086.1"/>
    <property type="molecule type" value="Genomic_DNA"/>
</dbReference>
<dbReference type="InterPro" id="IPR047312">
    <property type="entry name" value="Coatomer_alpha_WD-assoc_reg"/>
</dbReference>
<feature type="domain" description="COPA/B TPR" evidence="19">
    <location>
        <begin position="585"/>
        <end position="733"/>
    </location>
</feature>
<evidence type="ECO:0000256" key="10">
    <source>
        <dbReference type="ARBA" id="ARBA00023034"/>
    </source>
</evidence>
<dbReference type="STRING" id="105231.A0A1Y1HU83"/>
<dbReference type="GO" id="GO:0006886">
    <property type="term" value="P:intracellular protein transport"/>
    <property type="evidence" value="ECO:0000318"/>
    <property type="project" value="GO_Central"/>
</dbReference>
<accession>A0A1Y1HU83</accession>
<feature type="compositionally biased region" description="Acidic residues" evidence="16">
    <location>
        <begin position="802"/>
        <end position="830"/>
    </location>
</feature>
<protein>
    <recommendedName>
        <fullName evidence="14">Coatomer subunit alpha</fullName>
    </recommendedName>
</protein>
<evidence type="ECO:0000256" key="14">
    <source>
        <dbReference type="PIRNR" id="PIRNR003354"/>
    </source>
</evidence>
<evidence type="ECO:0000256" key="4">
    <source>
        <dbReference type="ARBA" id="ARBA00022448"/>
    </source>
</evidence>
<evidence type="ECO:0000256" key="5">
    <source>
        <dbReference type="ARBA" id="ARBA00022490"/>
    </source>
</evidence>
<keyword evidence="7" id="KW-0677">Repeat</keyword>
<keyword evidence="21" id="KW-1185">Reference proteome</keyword>
<keyword evidence="12" id="KW-0968">Cytoplasmic vesicle</keyword>
<evidence type="ECO:0000256" key="11">
    <source>
        <dbReference type="ARBA" id="ARBA00023136"/>
    </source>
</evidence>
<evidence type="ECO:0000256" key="7">
    <source>
        <dbReference type="ARBA" id="ARBA00022737"/>
    </source>
</evidence>
<keyword evidence="5 14" id="KW-0963">Cytoplasm</keyword>
<dbReference type="Proteomes" id="UP000054558">
    <property type="component" value="Unassembled WGS sequence"/>
</dbReference>
<evidence type="ECO:0000256" key="15">
    <source>
        <dbReference type="PROSITE-ProRule" id="PRU00221"/>
    </source>
</evidence>
<evidence type="ECO:0000259" key="18">
    <source>
        <dbReference type="Pfam" id="PF06957"/>
    </source>
</evidence>
<dbReference type="InterPro" id="IPR011048">
    <property type="entry name" value="Haem_d1_sf"/>
</dbReference>